<dbReference type="AlphaFoldDB" id="A0A8J7BX51"/>
<evidence type="ECO:0000313" key="2">
    <source>
        <dbReference type="EMBL" id="MBD2772248.1"/>
    </source>
</evidence>
<reference evidence="2" key="1">
    <citation type="submission" date="2020-09" db="EMBL/GenBank/DDBJ databases">
        <title>Iningainema tapete sp. nov. (Scytonemataceae, Cyanobacteria) from greenhouses in central Florida (USA) produces two types of nodularin with biosynthetic potential for microcystin-LR and anabaenopeptins.</title>
        <authorList>
            <person name="Berthold D.E."/>
            <person name="Lefler F.W."/>
            <person name="Huang I.-S."/>
            <person name="Abdulla H."/>
            <person name="Zimba P.V."/>
            <person name="Laughinghouse H.D. IV."/>
        </authorList>
    </citation>
    <scope>NUCLEOTIDE SEQUENCE</scope>
    <source>
        <strain evidence="2">BLCCT55</strain>
    </source>
</reference>
<dbReference type="GO" id="GO:0006355">
    <property type="term" value="P:regulation of DNA-templated transcription"/>
    <property type="evidence" value="ECO:0007669"/>
    <property type="project" value="InterPro"/>
</dbReference>
<comment type="caution">
    <text evidence="2">The sequence shown here is derived from an EMBL/GenBank/DDBJ whole genome shotgun (WGS) entry which is preliminary data.</text>
</comment>
<sequence length="81" mass="9652">MSNSVQKRRVSITVDSHLLDEIDKLTDNRSAAFEEALRLWYAKQIEDKLRRFYQSRTQADIKFEEEWTIDTQDAVIASWDE</sequence>
<proteinExistence type="predicted"/>
<evidence type="ECO:0000259" key="1">
    <source>
        <dbReference type="Pfam" id="PF01402"/>
    </source>
</evidence>
<gene>
    <name evidence="2" type="ORF">ICL16_09185</name>
</gene>
<protein>
    <submittedName>
        <fullName evidence="2">Type II toxin-antitoxin system CcdA family antitoxin</fullName>
    </submittedName>
</protein>
<feature type="domain" description="Ribbon-helix-helix protein CopG" evidence="1">
    <location>
        <begin position="8"/>
        <end position="44"/>
    </location>
</feature>
<dbReference type="CDD" id="cd22231">
    <property type="entry name" value="RHH_NikR_HicB-like"/>
    <property type="match status" value="1"/>
</dbReference>
<dbReference type="Proteomes" id="UP000629098">
    <property type="component" value="Unassembled WGS sequence"/>
</dbReference>
<dbReference type="EMBL" id="JACXAE010000036">
    <property type="protein sequence ID" value="MBD2772248.1"/>
    <property type="molecule type" value="Genomic_DNA"/>
</dbReference>
<organism evidence="2 3">
    <name type="scientific">Iningainema tapete BLCC-T55</name>
    <dbReference type="NCBI Taxonomy" id="2748662"/>
    <lineage>
        <taxon>Bacteria</taxon>
        <taxon>Bacillati</taxon>
        <taxon>Cyanobacteriota</taxon>
        <taxon>Cyanophyceae</taxon>
        <taxon>Nostocales</taxon>
        <taxon>Scytonemataceae</taxon>
        <taxon>Iningainema tapete</taxon>
    </lineage>
</organism>
<evidence type="ECO:0000313" key="3">
    <source>
        <dbReference type="Proteomes" id="UP000629098"/>
    </source>
</evidence>
<name>A0A8J7BX51_9CYAN</name>
<dbReference type="Gene3D" id="1.10.1220.10">
    <property type="entry name" value="Met repressor-like"/>
    <property type="match status" value="1"/>
</dbReference>
<dbReference type="InterPro" id="IPR013321">
    <property type="entry name" value="Arc_rbn_hlx_hlx"/>
</dbReference>
<keyword evidence="3" id="KW-1185">Reference proteome</keyword>
<dbReference type="InterPro" id="IPR002145">
    <property type="entry name" value="CopG"/>
</dbReference>
<accession>A0A8J7BX51</accession>
<dbReference type="RefSeq" id="WP_190826572.1">
    <property type="nucleotide sequence ID" value="NZ_CAWPPI010000036.1"/>
</dbReference>
<dbReference type="Pfam" id="PF01402">
    <property type="entry name" value="RHH_1"/>
    <property type="match status" value="1"/>
</dbReference>